<dbReference type="RefSeq" id="WP_191166078.1">
    <property type="nucleotide sequence ID" value="NZ_JACWMX010000012.1"/>
</dbReference>
<gene>
    <name evidence="1" type="ORF">IDJ76_20210</name>
</gene>
<evidence type="ECO:0008006" key="3">
    <source>
        <dbReference type="Google" id="ProtNLM"/>
    </source>
</evidence>
<comment type="caution">
    <text evidence="1">The sequence shown here is derived from an EMBL/GenBank/DDBJ whole genome shotgun (WGS) entry which is preliminary data.</text>
</comment>
<sequence length="190" mass="22508">MEQNTKYRKAHKFKVYYILLYTIVSSCQISTQTIGLSKAKGYLSLDLKKENQVLFYEYRIRPDYLYPKIVYIKFKCNNPELLIQKMNLIPARPLPSRYSSRNYDYSLAQLIKNFWQLGSTKNNISKVKSIETEKLNWWYKKQLPSNTFGGGYSEREKKVVPAKDASNGRLIFYTEHQDVYIEIDLLSENR</sequence>
<name>A0A926S3P5_9SPHI</name>
<reference evidence="1" key="1">
    <citation type="submission" date="2020-09" db="EMBL/GenBank/DDBJ databases">
        <title>Novel species of Mucilaginibacter isolated from a glacier on the Tibetan Plateau.</title>
        <authorList>
            <person name="Liu Q."/>
            <person name="Xin Y.-H."/>
        </authorList>
    </citation>
    <scope>NUCLEOTIDE SEQUENCE</scope>
    <source>
        <strain evidence="1">ZB1P21</strain>
    </source>
</reference>
<evidence type="ECO:0000313" key="2">
    <source>
        <dbReference type="Proteomes" id="UP000619078"/>
    </source>
</evidence>
<dbReference type="Proteomes" id="UP000619078">
    <property type="component" value="Unassembled WGS sequence"/>
</dbReference>
<protein>
    <recommendedName>
        <fullName evidence="3">Lipoprotein</fullName>
    </recommendedName>
</protein>
<keyword evidence="2" id="KW-1185">Reference proteome</keyword>
<dbReference type="PROSITE" id="PS51257">
    <property type="entry name" value="PROKAR_LIPOPROTEIN"/>
    <property type="match status" value="1"/>
</dbReference>
<proteinExistence type="predicted"/>
<organism evidence="1 2">
    <name type="scientific">Mucilaginibacter glaciei</name>
    <dbReference type="NCBI Taxonomy" id="2772109"/>
    <lineage>
        <taxon>Bacteria</taxon>
        <taxon>Pseudomonadati</taxon>
        <taxon>Bacteroidota</taxon>
        <taxon>Sphingobacteriia</taxon>
        <taxon>Sphingobacteriales</taxon>
        <taxon>Sphingobacteriaceae</taxon>
        <taxon>Mucilaginibacter</taxon>
    </lineage>
</organism>
<dbReference type="AlphaFoldDB" id="A0A926S3P5"/>
<accession>A0A926S3P5</accession>
<dbReference type="EMBL" id="JACWMX010000012">
    <property type="protein sequence ID" value="MBD1395438.1"/>
    <property type="molecule type" value="Genomic_DNA"/>
</dbReference>
<evidence type="ECO:0000313" key="1">
    <source>
        <dbReference type="EMBL" id="MBD1395438.1"/>
    </source>
</evidence>